<protein>
    <submittedName>
        <fullName evidence="2">Uncharacterized protein</fullName>
    </submittedName>
</protein>
<feature type="region of interest" description="Disordered" evidence="1">
    <location>
        <begin position="1"/>
        <end position="28"/>
    </location>
</feature>
<evidence type="ECO:0000313" key="3">
    <source>
        <dbReference type="Proteomes" id="UP000518266"/>
    </source>
</evidence>
<feature type="compositionally biased region" description="Polar residues" evidence="1">
    <location>
        <begin position="10"/>
        <end position="28"/>
    </location>
</feature>
<reference evidence="2 3" key="1">
    <citation type="submission" date="2020-03" db="EMBL/GenBank/DDBJ databases">
        <title>Dissostichus mawsoni Genome sequencing and assembly.</title>
        <authorList>
            <person name="Park H."/>
        </authorList>
    </citation>
    <scope>NUCLEOTIDE SEQUENCE [LARGE SCALE GENOMIC DNA]</scope>
    <source>
        <strain evidence="2">DM0001</strain>
        <tissue evidence="2">Muscle</tissue>
    </source>
</reference>
<evidence type="ECO:0000256" key="1">
    <source>
        <dbReference type="SAM" id="MobiDB-lite"/>
    </source>
</evidence>
<gene>
    <name evidence="2" type="ORF">F7725_028567</name>
</gene>
<name>A0A7J5XHC5_DISMA</name>
<proteinExistence type="predicted"/>
<dbReference type="Proteomes" id="UP000518266">
    <property type="component" value="Unassembled WGS sequence"/>
</dbReference>
<sequence>MDGGGEETPCPSQYTRGFSAQPRSSEQTQQPPIISFILFVDHSSSAARQRSPETIYEESGHAEEYGREQCTVAPGSVLFPRGSGTPQAAPPLTSLRCIRSGVHLPLVLLPTRGEWSRQRQVAAAPAWWTYPSHSSTMPDRGKRRRVDAVTYTGSSI</sequence>
<accession>A0A7J5XHC5</accession>
<dbReference type="AlphaFoldDB" id="A0A7J5XHC5"/>
<dbReference type="EMBL" id="JAAKFY010000024">
    <property type="protein sequence ID" value="KAF3836009.1"/>
    <property type="molecule type" value="Genomic_DNA"/>
</dbReference>
<comment type="caution">
    <text evidence="2">The sequence shown here is derived from an EMBL/GenBank/DDBJ whole genome shotgun (WGS) entry which is preliminary data.</text>
</comment>
<keyword evidence="3" id="KW-1185">Reference proteome</keyword>
<evidence type="ECO:0000313" key="2">
    <source>
        <dbReference type="EMBL" id="KAF3836009.1"/>
    </source>
</evidence>
<organism evidence="2 3">
    <name type="scientific">Dissostichus mawsoni</name>
    <name type="common">Antarctic cod</name>
    <dbReference type="NCBI Taxonomy" id="36200"/>
    <lineage>
        <taxon>Eukaryota</taxon>
        <taxon>Metazoa</taxon>
        <taxon>Chordata</taxon>
        <taxon>Craniata</taxon>
        <taxon>Vertebrata</taxon>
        <taxon>Euteleostomi</taxon>
        <taxon>Actinopterygii</taxon>
        <taxon>Neopterygii</taxon>
        <taxon>Teleostei</taxon>
        <taxon>Neoteleostei</taxon>
        <taxon>Acanthomorphata</taxon>
        <taxon>Eupercaria</taxon>
        <taxon>Perciformes</taxon>
        <taxon>Notothenioidei</taxon>
        <taxon>Nototheniidae</taxon>
        <taxon>Dissostichus</taxon>
    </lineage>
</organism>